<dbReference type="InterPro" id="IPR028027">
    <property type="entry name" value="SPMAP1"/>
</dbReference>
<dbReference type="Pfam" id="PF15075">
    <property type="entry name" value="SPMAP1-like"/>
    <property type="match status" value="1"/>
</dbReference>
<evidence type="ECO:0000313" key="1">
    <source>
        <dbReference type="EMBL" id="KAG9474062.1"/>
    </source>
</evidence>
<comment type="caution">
    <text evidence="1">The sequence shown here is derived from an EMBL/GenBank/DDBJ whole genome shotgun (WGS) entry which is preliminary data.</text>
</comment>
<dbReference type="PANTHER" id="PTHR34221">
    <property type="entry name" value="HYPOTHETICAL PROTEIN LOC691189"/>
    <property type="match status" value="1"/>
</dbReference>
<dbReference type="AlphaFoldDB" id="A0A8J6EQR5"/>
<reference evidence="1" key="1">
    <citation type="thesis" date="2020" institute="ProQuest LLC" country="789 East Eisenhower Parkway, Ann Arbor, MI, USA">
        <title>Comparative Genomics and Chromosome Evolution.</title>
        <authorList>
            <person name="Mudd A.B."/>
        </authorList>
    </citation>
    <scope>NUCLEOTIDE SEQUENCE</scope>
    <source>
        <strain evidence="1">HN-11 Male</strain>
        <tissue evidence="1">Kidney and liver</tissue>
    </source>
</reference>
<sequence length="115" mass="13082">MSSCFYSVKRLEVTNGNRNLYMFSHPIIYQGHGGTSANGWIVDYNNIFGREQRYLYERNLSGAGYSLTLNTGHSSFLSNVHPPVGYNGRFGYRRNTPSLRNKSSCFGEISPFPFH</sequence>
<dbReference type="PANTHER" id="PTHR34221:SF2">
    <property type="entry name" value="RIKEN CDNA 1700001P01 GENE"/>
    <property type="match status" value="1"/>
</dbReference>
<gene>
    <name evidence="1" type="ORF">GDO78_004387</name>
</gene>
<organism evidence="1 2">
    <name type="scientific">Eleutherodactylus coqui</name>
    <name type="common">Puerto Rican coqui</name>
    <dbReference type="NCBI Taxonomy" id="57060"/>
    <lineage>
        <taxon>Eukaryota</taxon>
        <taxon>Metazoa</taxon>
        <taxon>Chordata</taxon>
        <taxon>Craniata</taxon>
        <taxon>Vertebrata</taxon>
        <taxon>Euteleostomi</taxon>
        <taxon>Amphibia</taxon>
        <taxon>Batrachia</taxon>
        <taxon>Anura</taxon>
        <taxon>Neobatrachia</taxon>
        <taxon>Hyloidea</taxon>
        <taxon>Eleutherodactylidae</taxon>
        <taxon>Eleutherodactylinae</taxon>
        <taxon>Eleutherodactylus</taxon>
        <taxon>Eleutherodactylus</taxon>
    </lineage>
</organism>
<evidence type="ECO:0000313" key="2">
    <source>
        <dbReference type="Proteomes" id="UP000770717"/>
    </source>
</evidence>
<keyword evidence="2" id="KW-1185">Reference proteome</keyword>
<dbReference type="Proteomes" id="UP000770717">
    <property type="component" value="Unassembled WGS sequence"/>
</dbReference>
<dbReference type="EMBL" id="WNTK01000013">
    <property type="protein sequence ID" value="KAG9474062.1"/>
    <property type="molecule type" value="Genomic_DNA"/>
</dbReference>
<protein>
    <submittedName>
        <fullName evidence="1">Uncharacterized protein</fullName>
    </submittedName>
</protein>
<dbReference type="OrthoDB" id="9935043at2759"/>
<name>A0A8J6EQR5_ELECQ</name>
<accession>A0A8J6EQR5</accession>
<proteinExistence type="predicted"/>